<evidence type="ECO:0000313" key="3">
    <source>
        <dbReference type="Proteomes" id="UP000038040"/>
    </source>
</evidence>
<protein>
    <submittedName>
        <fullName evidence="5">Origin recognition complex subunit 5</fullName>
    </submittedName>
</protein>
<dbReference type="OrthoDB" id="365981at2759"/>
<evidence type="ECO:0000313" key="5">
    <source>
        <dbReference type="WBParaSite" id="DME_0000381101-mRNA-1"/>
    </source>
</evidence>
<dbReference type="PANTHER" id="PTHR12705">
    <property type="entry name" value="ORIGIN RECOGNITION COMPLEX SUBUNIT 5"/>
    <property type="match status" value="1"/>
</dbReference>
<dbReference type="STRING" id="318479.A0A158Q419"/>
<feature type="domain" description="Origin recognition complex subunit 5 C-terminal" evidence="1">
    <location>
        <begin position="201"/>
        <end position="339"/>
    </location>
</feature>
<dbReference type="GO" id="GO:0003688">
    <property type="term" value="F:DNA replication origin binding"/>
    <property type="evidence" value="ECO:0007669"/>
    <property type="project" value="TreeGrafter"/>
</dbReference>
<evidence type="ECO:0000313" key="2">
    <source>
        <dbReference type="EMBL" id="VDN57843.1"/>
    </source>
</evidence>
<reference evidence="2 4" key="2">
    <citation type="submission" date="2018-11" db="EMBL/GenBank/DDBJ databases">
        <authorList>
            <consortium name="Pathogen Informatics"/>
        </authorList>
    </citation>
    <scope>NUCLEOTIDE SEQUENCE [LARGE SCALE GENOMIC DNA]</scope>
</reference>
<proteinExistence type="predicted"/>
<name>A0A158Q419_DRAME</name>
<dbReference type="WBParaSite" id="DME_0000381101-mRNA-1">
    <property type="protein sequence ID" value="DME_0000381101-mRNA-1"/>
    <property type="gene ID" value="DME_0000381101"/>
</dbReference>
<gene>
    <name evidence="2" type="ORF">DME_LOCUS7816</name>
</gene>
<dbReference type="InterPro" id="IPR047088">
    <property type="entry name" value="ORC5_C"/>
</dbReference>
<sequence length="345" mass="39629">MLLNCTLLDGSQRFFCREVQSNLPFKSGAYRNNCDTLERLCEFIENTIQVHEHKRFIIIVMQNAEALCKFPTHKGSLKFITVSTLPWHKFETCEHTSSPAQFAFPGFSKDDILNILCQKLPHNRLYLKLLLDTVYITCRDPDRLVHLIGKKWNSKSFNKLIDSDNSKYTTLLPELKRFSNYLFYGIDESLKVNEVEFIDVPYSTKFVLLASYCASYNPSSSDCQFFTKNHRKQRRKAFQRIKKDAAHESGPKSFELQRLIFIYLALIDLYGDKSRANGDVRLAVNISILTFVCDLIAMGCLGRISADGNIDIPKFKCLASFETVNHLSNSLGIVLRDHLYDFAIG</sequence>
<dbReference type="Proteomes" id="UP000274756">
    <property type="component" value="Unassembled WGS sequence"/>
</dbReference>
<reference evidence="5" key="1">
    <citation type="submission" date="2016-04" db="UniProtKB">
        <authorList>
            <consortium name="WormBaseParasite"/>
        </authorList>
    </citation>
    <scope>IDENTIFICATION</scope>
</reference>
<keyword evidence="4" id="KW-1185">Reference proteome</keyword>
<dbReference type="PANTHER" id="PTHR12705:SF0">
    <property type="entry name" value="ORIGIN RECOGNITION COMPLEX SUBUNIT 5"/>
    <property type="match status" value="1"/>
</dbReference>
<accession>A0A158Q419</accession>
<organism evidence="3 5">
    <name type="scientific">Dracunculus medinensis</name>
    <name type="common">Guinea worm</name>
    <dbReference type="NCBI Taxonomy" id="318479"/>
    <lineage>
        <taxon>Eukaryota</taxon>
        <taxon>Metazoa</taxon>
        <taxon>Ecdysozoa</taxon>
        <taxon>Nematoda</taxon>
        <taxon>Chromadorea</taxon>
        <taxon>Rhabditida</taxon>
        <taxon>Spirurina</taxon>
        <taxon>Dracunculoidea</taxon>
        <taxon>Dracunculidae</taxon>
        <taxon>Dracunculus</taxon>
    </lineage>
</organism>
<dbReference type="InterPro" id="IPR020796">
    <property type="entry name" value="ORC5"/>
</dbReference>
<evidence type="ECO:0000259" key="1">
    <source>
        <dbReference type="Pfam" id="PF14630"/>
    </source>
</evidence>
<dbReference type="GO" id="GO:0005664">
    <property type="term" value="C:nuclear origin of replication recognition complex"/>
    <property type="evidence" value="ECO:0007669"/>
    <property type="project" value="TreeGrafter"/>
</dbReference>
<dbReference type="Pfam" id="PF14630">
    <property type="entry name" value="ORC5_C"/>
    <property type="match status" value="1"/>
</dbReference>
<dbReference type="AlphaFoldDB" id="A0A158Q419"/>
<evidence type="ECO:0000313" key="4">
    <source>
        <dbReference type="Proteomes" id="UP000274756"/>
    </source>
</evidence>
<dbReference type="Proteomes" id="UP000038040">
    <property type="component" value="Unplaced"/>
</dbReference>
<dbReference type="GO" id="GO:0006270">
    <property type="term" value="P:DNA replication initiation"/>
    <property type="evidence" value="ECO:0007669"/>
    <property type="project" value="TreeGrafter"/>
</dbReference>
<dbReference type="EMBL" id="UYYG01001163">
    <property type="protein sequence ID" value="VDN57843.1"/>
    <property type="molecule type" value="Genomic_DNA"/>
</dbReference>